<dbReference type="Proteomes" id="UP000887579">
    <property type="component" value="Unplaced"/>
</dbReference>
<evidence type="ECO:0000313" key="2">
    <source>
        <dbReference type="WBParaSite" id="ES5_v2.g6593.t1"/>
    </source>
</evidence>
<organism evidence="1 2">
    <name type="scientific">Panagrolaimus sp. ES5</name>
    <dbReference type="NCBI Taxonomy" id="591445"/>
    <lineage>
        <taxon>Eukaryota</taxon>
        <taxon>Metazoa</taxon>
        <taxon>Ecdysozoa</taxon>
        <taxon>Nematoda</taxon>
        <taxon>Chromadorea</taxon>
        <taxon>Rhabditida</taxon>
        <taxon>Tylenchina</taxon>
        <taxon>Panagrolaimomorpha</taxon>
        <taxon>Panagrolaimoidea</taxon>
        <taxon>Panagrolaimidae</taxon>
        <taxon>Panagrolaimus</taxon>
    </lineage>
</organism>
<protein>
    <submittedName>
        <fullName evidence="2">RING-type domain-containing protein</fullName>
    </submittedName>
</protein>
<sequence length="381" mass="42433">MVLPLLFDHCVEEEKIRSLGCSYKQWSYSMLKPGHCPECHLKFKEPVALSCGHSICQVCCDSLLEKCNKDTVAGKKELRRQTIRMGMSSFSHPITKRRKSVKLQKSLSIIQESDSSLSKSSSSSERSLCYLSPQCPVCLAPPRFQAPIKNFALEKLIEAWERYKSTKGRTSAQSRKLPSPAPSSTSSSGFDEGEDHYQNTVSDVPVVDYSIKKCNIAVLGAAGVGKSRLVRAQHLNNLFFGKIGSDSDTNGDNSNSITELQAKYMIEILDNNDLDGDLEDADGIILAYACNNHDSFVTAFKIFEQIKQRGMTHIPLILVATKCDIDPHRRTVKQEEAESLARHIGCEHMEITARKNIGVNEVFAELVKQIENNSEETLEAL</sequence>
<reference evidence="2" key="1">
    <citation type="submission" date="2022-11" db="UniProtKB">
        <authorList>
            <consortium name="WormBaseParasite"/>
        </authorList>
    </citation>
    <scope>IDENTIFICATION</scope>
</reference>
<dbReference type="WBParaSite" id="ES5_v2.g6593.t1">
    <property type="protein sequence ID" value="ES5_v2.g6593.t1"/>
    <property type="gene ID" value="ES5_v2.g6593"/>
</dbReference>
<accession>A0AC34GQ80</accession>
<name>A0AC34GQ80_9BILA</name>
<evidence type="ECO:0000313" key="1">
    <source>
        <dbReference type="Proteomes" id="UP000887579"/>
    </source>
</evidence>
<proteinExistence type="predicted"/>